<dbReference type="InterPro" id="IPR019301">
    <property type="entry name" value="Flagellar_prot_FlgJ_N"/>
</dbReference>
<dbReference type="Pfam" id="PF10135">
    <property type="entry name" value="Rod-binding"/>
    <property type="match status" value="1"/>
</dbReference>
<dbReference type="EMBL" id="FXXQ01000003">
    <property type="protein sequence ID" value="SMX23084.1"/>
    <property type="molecule type" value="Genomic_DNA"/>
</dbReference>
<evidence type="ECO:0000259" key="1">
    <source>
        <dbReference type="Pfam" id="PF10135"/>
    </source>
</evidence>
<dbReference type="AlphaFoldDB" id="A0A238IZK0"/>
<gene>
    <name evidence="2" type="ORF">BOA8489_01186</name>
</gene>
<keyword evidence="3" id="KW-1185">Reference proteome</keyword>
<name>A0A238IZK0_9RHOB</name>
<proteinExistence type="predicted"/>
<feature type="domain" description="Flagellar protein FlgJ N-terminal" evidence="1">
    <location>
        <begin position="47"/>
        <end position="87"/>
    </location>
</feature>
<reference evidence="2 3" key="1">
    <citation type="submission" date="2017-05" db="EMBL/GenBank/DDBJ databases">
        <authorList>
            <person name="Song R."/>
            <person name="Chenine A.L."/>
            <person name="Ruprecht R.M."/>
        </authorList>
    </citation>
    <scope>NUCLEOTIDE SEQUENCE [LARGE SCALE GENOMIC DNA]</scope>
    <source>
        <strain evidence="2 3">CECT 8489</strain>
    </source>
</reference>
<evidence type="ECO:0000313" key="2">
    <source>
        <dbReference type="EMBL" id="SMX23084.1"/>
    </source>
</evidence>
<sequence>MPNDLSTVPTSQGDTILNRINPDLWRLSKSLESTFLSEMLSKGGLGKTNDSFGGGIGEEQFSSFLNQQRAIAMVEKGGIGLAESIYKSLIDREA</sequence>
<organism evidence="2 3">
    <name type="scientific">Boseongicola aestuarii</name>
    <dbReference type="NCBI Taxonomy" id="1470561"/>
    <lineage>
        <taxon>Bacteria</taxon>
        <taxon>Pseudomonadati</taxon>
        <taxon>Pseudomonadota</taxon>
        <taxon>Alphaproteobacteria</taxon>
        <taxon>Rhodobacterales</taxon>
        <taxon>Paracoccaceae</taxon>
        <taxon>Boseongicola</taxon>
    </lineage>
</organism>
<protein>
    <submittedName>
        <fullName evidence="2">Chemotactic signal-response protein CheL</fullName>
    </submittedName>
</protein>
<evidence type="ECO:0000313" key="3">
    <source>
        <dbReference type="Proteomes" id="UP000201838"/>
    </source>
</evidence>
<dbReference type="OrthoDB" id="7690273at2"/>
<dbReference type="Proteomes" id="UP000201838">
    <property type="component" value="Unassembled WGS sequence"/>
</dbReference>
<accession>A0A238IZK0</accession>